<dbReference type="InterPro" id="IPR053266">
    <property type="entry name" value="Zinc_finger_protein_7"/>
</dbReference>
<dbReference type="PANTHER" id="PTHR47593">
    <property type="entry name" value="ZINC FINGER PROTEIN 4-LIKE"/>
    <property type="match status" value="1"/>
</dbReference>
<dbReference type="InterPro" id="IPR036236">
    <property type="entry name" value="Znf_C2H2_sf"/>
</dbReference>
<dbReference type="PROSITE" id="PS50157">
    <property type="entry name" value="ZINC_FINGER_C2H2_2"/>
    <property type="match status" value="1"/>
</dbReference>
<evidence type="ECO:0000313" key="4">
    <source>
        <dbReference type="EMBL" id="KZV33211.1"/>
    </source>
</evidence>
<evidence type="ECO:0000256" key="1">
    <source>
        <dbReference type="PROSITE-ProRule" id="PRU00042"/>
    </source>
</evidence>
<dbReference type="OrthoDB" id="1933825at2759"/>
<protein>
    <submittedName>
        <fullName evidence="4">Zinc finger protein KNUCKLES-like</fullName>
    </submittedName>
</protein>
<dbReference type="InterPro" id="IPR013087">
    <property type="entry name" value="Znf_C2H2_type"/>
</dbReference>
<evidence type="ECO:0000256" key="2">
    <source>
        <dbReference type="SAM" id="MobiDB-lite"/>
    </source>
</evidence>
<evidence type="ECO:0000259" key="3">
    <source>
        <dbReference type="PROSITE" id="PS50157"/>
    </source>
</evidence>
<dbReference type="EMBL" id="KV006331">
    <property type="protein sequence ID" value="KZV33211.1"/>
    <property type="molecule type" value="Genomic_DNA"/>
</dbReference>
<feature type="region of interest" description="Disordered" evidence="2">
    <location>
        <begin position="1"/>
        <end position="20"/>
    </location>
</feature>
<keyword evidence="1" id="KW-0863">Zinc-finger</keyword>
<proteinExistence type="predicted"/>
<organism evidence="4 5">
    <name type="scientific">Dorcoceras hygrometricum</name>
    <dbReference type="NCBI Taxonomy" id="472368"/>
    <lineage>
        <taxon>Eukaryota</taxon>
        <taxon>Viridiplantae</taxon>
        <taxon>Streptophyta</taxon>
        <taxon>Embryophyta</taxon>
        <taxon>Tracheophyta</taxon>
        <taxon>Spermatophyta</taxon>
        <taxon>Magnoliopsida</taxon>
        <taxon>eudicotyledons</taxon>
        <taxon>Gunneridae</taxon>
        <taxon>Pentapetalae</taxon>
        <taxon>asterids</taxon>
        <taxon>lamiids</taxon>
        <taxon>Lamiales</taxon>
        <taxon>Gesneriaceae</taxon>
        <taxon>Didymocarpoideae</taxon>
        <taxon>Trichosporeae</taxon>
        <taxon>Loxocarpinae</taxon>
        <taxon>Dorcoceras</taxon>
    </lineage>
</organism>
<keyword evidence="1" id="KW-0479">Metal-binding</keyword>
<name>A0A2Z7BMP2_9LAMI</name>
<gene>
    <name evidence="4" type="ORF">F511_16245</name>
</gene>
<feature type="region of interest" description="Disordered" evidence="2">
    <location>
        <begin position="107"/>
        <end position="129"/>
    </location>
</feature>
<dbReference type="PANTHER" id="PTHR47593:SF8">
    <property type="entry name" value="OS12G0581900 PROTEIN"/>
    <property type="match status" value="1"/>
</dbReference>
<dbReference type="SUPFAM" id="SSF57667">
    <property type="entry name" value="beta-beta-alpha zinc fingers"/>
    <property type="match status" value="1"/>
</dbReference>
<dbReference type="Gene3D" id="3.30.160.60">
    <property type="entry name" value="Classic Zinc Finger"/>
    <property type="match status" value="1"/>
</dbReference>
<dbReference type="Proteomes" id="UP000250235">
    <property type="component" value="Unassembled WGS sequence"/>
</dbReference>
<evidence type="ECO:0000313" key="5">
    <source>
        <dbReference type="Proteomes" id="UP000250235"/>
    </source>
</evidence>
<dbReference type="AlphaFoldDB" id="A0A2Z7BMP2"/>
<dbReference type="GO" id="GO:0008270">
    <property type="term" value="F:zinc ion binding"/>
    <property type="evidence" value="ECO:0007669"/>
    <property type="project" value="UniProtKB-KW"/>
</dbReference>
<feature type="compositionally biased region" description="Polar residues" evidence="2">
    <location>
        <begin position="110"/>
        <end position="123"/>
    </location>
</feature>
<reference evidence="4 5" key="1">
    <citation type="journal article" date="2015" name="Proc. Natl. Acad. Sci. U.S.A.">
        <title>The resurrection genome of Boea hygrometrica: A blueprint for survival of dehydration.</title>
        <authorList>
            <person name="Xiao L."/>
            <person name="Yang G."/>
            <person name="Zhang L."/>
            <person name="Yang X."/>
            <person name="Zhao S."/>
            <person name="Ji Z."/>
            <person name="Zhou Q."/>
            <person name="Hu M."/>
            <person name="Wang Y."/>
            <person name="Chen M."/>
            <person name="Xu Y."/>
            <person name="Jin H."/>
            <person name="Xiao X."/>
            <person name="Hu G."/>
            <person name="Bao F."/>
            <person name="Hu Y."/>
            <person name="Wan P."/>
            <person name="Li L."/>
            <person name="Deng X."/>
            <person name="Kuang T."/>
            <person name="Xiang C."/>
            <person name="Zhu J.K."/>
            <person name="Oliver M.J."/>
            <person name="He Y."/>
        </authorList>
    </citation>
    <scope>NUCLEOTIDE SEQUENCE [LARGE SCALE GENOMIC DNA]</scope>
    <source>
        <strain evidence="5">cv. XS01</strain>
    </source>
</reference>
<sequence length="182" mass="20578">MQSEESSDQRTEQQNEVDWLNLRLGRNPSQEEPPQSMPNTFGKFYSCNFCMRKFYSSQALGGHQNAHKRERGAVRLHNSMIRSLGVRAHSLVNKPGRDGAGTVARFGDGSHSNGTAWQRSQMQEAADSPWPGSFRLDVQKMEEQRQSQVIGPESQIVNSLFIYNPSLYHTFVLLSNLSKFAT</sequence>
<feature type="domain" description="C2H2-type" evidence="3">
    <location>
        <begin position="45"/>
        <end position="72"/>
    </location>
</feature>
<keyword evidence="5" id="KW-1185">Reference proteome</keyword>
<dbReference type="PROSITE" id="PS00028">
    <property type="entry name" value="ZINC_FINGER_C2H2_1"/>
    <property type="match status" value="1"/>
</dbReference>
<keyword evidence="1" id="KW-0862">Zinc</keyword>
<accession>A0A2Z7BMP2</accession>